<feature type="domain" description="Reverse transcriptase" evidence="1">
    <location>
        <begin position="67"/>
        <end position="320"/>
    </location>
</feature>
<dbReference type="GO" id="GO:0003964">
    <property type="term" value="F:RNA-directed DNA polymerase activity"/>
    <property type="evidence" value="ECO:0007669"/>
    <property type="project" value="UniProtKB-KW"/>
</dbReference>
<dbReference type="InterPro" id="IPR003615">
    <property type="entry name" value="HNH_nuc"/>
</dbReference>
<evidence type="ECO:0000259" key="1">
    <source>
        <dbReference type="PROSITE" id="PS50878"/>
    </source>
</evidence>
<dbReference type="PROSITE" id="PS50878">
    <property type="entry name" value="RT_POL"/>
    <property type="match status" value="1"/>
</dbReference>
<dbReference type="CDD" id="cd00085">
    <property type="entry name" value="HNHc"/>
    <property type="match status" value="1"/>
</dbReference>
<dbReference type="EC" id="2.7.7.49" evidence="2"/>
<keyword evidence="2" id="KW-0548">Nucleotidyltransferase</keyword>
<dbReference type="NCBIfam" id="TIGR04416">
    <property type="entry name" value="group_II_RT_mat"/>
    <property type="match status" value="1"/>
</dbReference>
<dbReference type="Gene3D" id="1.10.30.50">
    <property type="match status" value="1"/>
</dbReference>
<comment type="caution">
    <text evidence="2">The sequence shown here is derived from an EMBL/GenBank/DDBJ whole genome shotgun (WGS) entry which is preliminary data.</text>
</comment>
<organism evidence="2 3">
    <name type="scientific">Cohnella fermenti</name>
    <dbReference type="NCBI Taxonomy" id="2565925"/>
    <lineage>
        <taxon>Bacteria</taxon>
        <taxon>Bacillati</taxon>
        <taxon>Bacillota</taxon>
        <taxon>Bacilli</taxon>
        <taxon>Bacillales</taxon>
        <taxon>Paenibacillaceae</taxon>
        <taxon>Cohnella</taxon>
    </lineage>
</organism>
<keyword evidence="3" id="KW-1185">Reference proteome</keyword>
<dbReference type="CDD" id="cd01651">
    <property type="entry name" value="RT_G2_intron"/>
    <property type="match status" value="1"/>
</dbReference>
<accession>A0A4S4BKX7</accession>
<dbReference type="SMART" id="SM00507">
    <property type="entry name" value="HNHc"/>
    <property type="match status" value="1"/>
</dbReference>
<dbReference type="Pfam" id="PF00078">
    <property type="entry name" value="RVT_1"/>
    <property type="match status" value="1"/>
</dbReference>
<gene>
    <name evidence="2" type="primary">ltrA</name>
    <name evidence="2" type="ORF">E6C55_22315</name>
</gene>
<evidence type="ECO:0000313" key="2">
    <source>
        <dbReference type="EMBL" id="THF75393.1"/>
    </source>
</evidence>
<protein>
    <submittedName>
        <fullName evidence="2">Group II intron reverse transcriptase/maturase</fullName>
        <ecNumber evidence="2">2.7.7.49</ecNumber>
    </submittedName>
</protein>
<dbReference type="AlphaFoldDB" id="A0A4S4BKX7"/>
<dbReference type="PANTHER" id="PTHR34047">
    <property type="entry name" value="NUCLEAR INTRON MATURASE 1, MITOCHONDRIAL-RELATED"/>
    <property type="match status" value="1"/>
</dbReference>
<dbReference type="InterPro" id="IPR030931">
    <property type="entry name" value="Group_II_RT_mat"/>
</dbReference>
<dbReference type="InterPro" id="IPR043502">
    <property type="entry name" value="DNA/RNA_pol_sf"/>
</dbReference>
<keyword evidence="2" id="KW-0808">Transferase</keyword>
<dbReference type="SUPFAM" id="SSF56672">
    <property type="entry name" value="DNA/RNA polymerases"/>
    <property type="match status" value="1"/>
</dbReference>
<dbReference type="EMBL" id="SSOB01000032">
    <property type="protein sequence ID" value="THF75393.1"/>
    <property type="molecule type" value="Genomic_DNA"/>
</dbReference>
<sequence length="592" mass="68356">MTSTFTDLHERAATRETFTHLYDIITSRQNILLAFRTIKSNEGSQTPGTDGKTITDMKKLTDDELVALVQHTLKLYRPKKVRRTFIEKDNGKWRPLGIPCMVDRLIQQCCKQVLEPIAEAHFYMHSYGFRPLRSTHHAMARAQYLVNIVRMHYVVDIDIKGFFDNVNHTLLIKQCWNMGIRDKKVLRIISKMLKAEIEGEGIPSRGTPQGGILSPLLSGIVLHDLDMWVARQWEIFEAHHAYKWNSHKYAALRLSGLKEGYIVRYADDFKIFCPDAKSAQKWFHAVRLYLKDRLKLDISPEKSQIVNLRKRPSEFLGFTIRAAKKGNNRVAHTGVTDKKKQQIKKETRARIQQLRLSPTSRNAILFNSFVLGLHNYFRRATHVSTAFSRLAYDLRAYTYNRLKSVATYAHPANPPPTYTKFYRTSYRTFQVAGVYLYPLANVKMTVNKSFNQQLNPFTAAGRRLIHQKLKGHIVTEIIALMNANIIGRSVEYLDNRISRYSMRSGKCEIIGMFLVAMDVHCHHVLPSHLGGSDKYSNLRILHKDVHKLIHATQNQTIEQLMTKLGLTAKMVDTVNKYRSHCKLEPIQFPVHE</sequence>
<dbReference type="OrthoDB" id="9793236at2"/>
<dbReference type="PANTHER" id="PTHR34047:SF8">
    <property type="entry name" value="PROTEIN YKFC"/>
    <property type="match status" value="1"/>
</dbReference>
<dbReference type="InterPro" id="IPR051083">
    <property type="entry name" value="GrpII_Intron_Splice-Mob/Def"/>
</dbReference>
<name>A0A4S4BKX7_9BACL</name>
<dbReference type="InterPro" id="IPR000477">
    <property type="entry name" value="RT_dom"/>
</dbReference>
<evidence type="ECO:0000313" key="3">
    <source>
        <dbReference type="Proteomes" id="UP000310636"/>
    </source>
</evidence>
<proteinExistence type="predicted"/>
<reference evidence="2 3" key="1">
    <citation type="submission" date="2019-04" db="EMBL/GenBank/DDBJ databases">
        <title>Cohnella sp. nov. isolated from preserved vegetables.</title>
        <authorList>
            <person name="Lin S.-Y."/>
            <person name="Hung M.-H."/>
            <person name="Young C.-C."/>
        </authorList>
    </citation>
    <scope>NUCLEOTIDE SEQUENCE [LARGE SCALE GENOMIC DNA]</scope>
    <source>
        <strain evidence="2 3">CC-MHH1044</strain>
    </source>
</reference>
<dbReference type="Proteomes" id="UP000310636">
    <property type="component" value="Unassembled WGS sequence"/>
</dbReference>
<keyword evidence="2" id="KW-0695">RNA-directed DNA polymerase</keyword>